<dbReference type="AlphaFoldDB" id="A0A1K2IXC9"/>
<dbReference type="RefSeq" id="WP_072412927.1">
    <property type="nucleotide sequence ID" value="NZ_FPKW01000038.1"/>
</dbReference>
<sequence length="86" mass="9579">MLIKKAIYIESINNDAEASWKQSTPDGNFLHFDGQGNATLNIPKDLVIKTGKHLDIEVENNMTMNVGDLALFNIFKQMLVNTPGCK</sequence>
<organism evidence="1 2">
    <name type="scientific">Chryseobacterium limigenitum</name>
    <dbReference type="NCBI Taxonomy" id="1612149"/>
    <lineage>
        <taxon>Bacteria</taxon>
        <taxon>Pseudomonadati</taxon>
        <taxon>Bacteroidota</taxon>
        <taxon>Flavobacteriia</taxon>
        <taxon>Flavobacteriales</taxon>
        <taxon>Weeksellaceae</taxon>
        <taxon>Chryseobacterium group</taxon>
        <taxon>Chryseobacterium</taxon>
    </lineage>
</organism>
<gene>
    <name evidence="1" type="ORF">SAMN05216324_1387</name>
</gene>
<protein>
    <submittedName>
        <fullName evidence="1">Uncharacterized protein</fullName>
    </submittedName>
</protein>
<reference evidence="2" key="1">
    <citation type="submission" date="2016-10" db="EMBL/GenBank/DDBJ databases">
        <authorList>
            <person name="Varghese N."/>
            <person name="Submissions S."/>
        </authorList>
    </citation>
    <scope>NUCLEOTIDE SEQUENCE [LARGE SCALE GENOMIC DNA]</scope>
    <source>
        <strain evidence="2">SUR2</strain>
    </source>
</reference>
<evidence type="ECO:0000313" key="1">
    <source>
        <dbReference type="EMBL" id="SFZ97076.1"/>
    </source>
</evidence>
<proteinExistence type="predicted"/>
<keyword evidence="2" id="KW-1185">Reference proteome</keyword>
<dbReference type="Proteomes" id="UP000182034">
    <property type="component" value="Unassembled WGS sequence"/>
</dbReference>
<name>A0A1K2IXC9_9FLAO</name>
<dbReference type="EMBL" id="FPKW01000038">
    <property type="protein sequence ID" value="SFZ97076.1"/>
    <property type="molecule type" value="Genomic_DNA"/>
</dbReference>
<evidence type="ECO:0000313" key="2">
    <source>
        <dbReference type="Proteomes" id="UP000182034"/>
    </source>
</evidence>
<dbReference type="OrthoDB" id="727155at2"/>
<accession>A0A1K2IXC9</accession>
<dbReference type="STRING" id="1612149.SAMN05216324_1387"/>